<feature type="binding site" evidence="4">
    <location>
        <position position="142"/>
    </location>
    <ligand>
        <name>Fe cation</name>
        <dbReference type="ChEBI" id="CHEBI:24875"/>
    </ligand>
</feature>
<evidence type="ECO:0000313" key="9">
    <source>
        <dbReference type="Proteomes" id="UP000190637"/>
    </source>
</evidence>
<reference evidence="8 9" key="1">
    <citation type="submission" date="2017-02" db="EMBL/GenBank/DDBJ databases">
        <authorList>
            <person name="Peterson S.W."/>
        </authorList>
    </citation>
    <scope>NUCLEOTIDE SEQUENCE [LARGE SCALE GENOMIC DNA]</scope>
    <source>
        <strain evidence="8 9">DSM 45154</strain>
    </source>
</reference>
<sequence length="441" mass="49895">MSEQTTPERLKDHIAAQLQQARERSEGLTLDILDDDELTRQHSPLMSPLVWDLAHVGNYEEQWLVRAAAGQRALRPDIDVIYDAFENPRAERVHLPLLSPGEARAYNAAVRARVLDSLERARFEGGPPLLNGGFVYGMVIQHEHQHDETMLATHQLRRGAPALPDPPPPAPASAGRPAGEEVLIEAGPFTMGTDDPWAYDNERPAHTVHLPAYLIDTVPVSNARYLEFMADGGYDERRWWSDAGWEWRTRSGKRAPAFWHRDPGGWLRRRFGRIEPVPPEEPVQHVCFHEAQAYAAWAGKRLPTEAEWEKAARYDPASGTTRRFPWGEEEPSPRHANLGQRLLRPAPAKSLPAGASPAGVHQLVGDVWEWTSTPFRAYPGFRVFPYSEYSEVFFGSEYRVLRGGSWATHPGMARATFRNWDFPIRRQIFAGFRCARDAEPV</sequence>
<comment type="pathway">
    <text evidence="3 4">Amino-acid biosynthesis; ergothioneine biosynthesis.</text>
</comment>
<comment type="similarity">
    <text evidence="4">Belongs to the EgtB family.</text>
</comment>
<keyword evidence="9" id="KW-1185">Reference proteome</keyword>
<dbReference type="InterPro" id="IPR032890">
    <property type="entry name" value="EgtB_Actinobacteria"/>
</dbReference>
<evidence type="ECO:0000259" key="6">
    <source>
        <dbReference type="Pfam" id="PF03781"/>
    </source>
</evidence>
<evidence type="ECO:0000256" key="3">
    <source>
        <dbReference type="ARBA" id="ARBA00037882"/>
    </source>
</evidence>
<comment type="catalytic activity">
    <reaction evidence="4">
        <text>gamma-L-glutamyl-L-cysteine + hercynine + O2 = gamma-L-glutamyl-hercynylcysteine S-oxide + H2O</text>
        <dbReference type="Rhea" id="RHEA:42672"/>
        <dbReference type="ChEBI" id="CHEBI:15377"/>
        <dbReference type="ChEBI" id="CHEBI:15379"/>
        <dbReference type="ChEBI" id="CHEBI:15781"/>
        <dbReference type="ChEBI" id="CHEBI:58173"/>
        <dbReference type="ChEBI" id="CHEBI:82703"/>
        <dbReference type="EC" id="1.14.99.50"/>
    </reaction>
</comment>
<accession>A0A1T4RKW1</accession>
<dbReference type="InterPro" id="IPR016187">
    <property type="entry name" value="CTDL_fold"/>
</dbReference>
<dbReference type="HAMAP" id="MF_02035">
    <property type="entry name" value="EgtB"/>
    <property type="match status" value="1"/>
</dbReference>
<dbReference type="GO" id="GO:0044875">
    <property type="term" value="F:gamma-glutamyl hercynylcysteine sulfoxide synthase activity"/>
    <property type="evidence" value="ECO:0007669"/>
    <property type="project" value="UniProtKB-EC"/>
</dbReference>
<dbReference type="Pfam" id="PF03781">
    <property type="entry name" value="FGE-sulfatase"/>
    <property type="match status" value="1"/>
</dbReference>
<comment type="function">
    <text evidence="4">Catalyzes the oxidative sulfurization of hercynine (N-alpha,N-alpha,N-alpha-trimethyl-L-histidine) into hercynyl-gamma-L-glutamyl-L-cysteine sulfoxide, a step in the biosynthesis pathway of ergothioneine.</text>
</comment>
<evidence type="ECO:0000256" key="4">
    <source>
        <dbReference type="HAMAP-Rule" id="MF_02035"/>
    </source>
</evidence>
<dbReference type="Proteomes" id="UP000190637">
    <property type="component" value="Unassembled WGS sequence"/>
</dbReference>
<dbReference type="PANTHER" id="PTHR23150:SF36">
    <property type="entry name" value="HERCYNINE OXYGENASE"/>
    <property type="match status" value="1"/>
</dbReference>
<organism evidence="8 9">
    <name type="scientific">Marinactinospora thermotolerans DSM 45154</name>
    <dbReference type="NCBI Taxonomy" id="1122192"/>
    <lineage>
        <taxon>Bacteria</taxon>
        <taxon>Bacillati</taxon>
        <taxon>Actinomycetota</taxon>
        <taxon>Actinomycetes</taxon>
        <taxon>Streptosporangiales</taxon>
        <taxon>Nocardiopsidaceae</taxon>
        <taxon>Marinactinospora</taxon>
    </lineage>
</organism>
<dbReference type="OrthoDB" id="9768004at2"/>
<feature type="binding site" evidence="4">
    <location>
        <position position="55"/>
    </location>
    <ligand>
        <name>Fe cation</name>
        <dbReference type="ChEBI" id="CHEBI:24875"/>
    </ligand>
</feature>
<keyword evidence="1 4" id="KW-0560">Oxidoreductase</keyword>
<dbReference type="InterPro" id="IPR034660">
    <property type="entry name" value="DinB/YfiT-like"/>
</dbReference>
<evidence type="ECO:0000313" key="8">
    <source>
        <dbReference type="EMBL" id="SKA16579.1"/>
    </source>
</evidence>
<dbReference type="SUPFAM" id="SSF56436">
    <property type="entry name" value="C-type lectin-like"/>
    <property type="match status" value="1"/>
</dbReference>
<dbReference type="InterPro" id="IPR051043">
    <property type="entry name" value="Sulfatase_Mod_Factor_Kinase"/>
</dbReference>
<dbReference type="InterPro" id="IPR042095">
    <property type="entry name" value="SUMF_sf"/>
</dbReference>
<keyword evidence="4" id="KW-0503">Monooxygenase</keyword>
<keyword evidence="4" id="KW-0479">Metal-binding</keyword>
<evidence type="ECO:0000256" key="5">
    <source>
        <dbReference type="SAM" id="MobiDB-lite"/>
    </source>
</evidence>
<dbReference type="PANTHER" id="PTHR23150">
    <property type="entry name" value="SULFATASE MODIFYING FACTOR 1, 2"/>
    <property type="match status" value="1"/>
</dbReference>
<feature type="binding site" evidence="4">
    <location>
        <position position="425"/>
    </location>
    <ligand>
        <name>gamma-L-glutamyl-L-cysteine</name>
        <dbReference type="ChEBI" id="CHEBI:58173"/>
    </ligand>
</feature>
<name>A0A1T4RKW1_9ACTN</name>
<feature type="binding site" evidence="4">
    <location>
        <position position="421"/>
    </location>
    <ligand>
        <name>gamma-L-glutamyl-L-cysteine</name>
        <dbReference type="ChEBI" id="CHEBI:58173"/>
    </ligand>
</feature>
<comment type="cofactor">
    <cofactor evidence="4">
        <name>Fe(2+)</name>
        <dbReference type="ChEBI" id="CHEBI:29033"/>
    </cofactor>
</comment>
<feature type="binding site" evidence="4">
    <location>
        <begin position="89"/>
        <end position="92"/>
    </location>
    <ligand>
        <name>gamma-L-glutamyl-L-cysteine</name>
        <dbReference type="ChEBI" id="CHEBI:58173"/>
    </ligand>
</feature>
<dbReference type="Gene3D" id="1.20.120.450">
    <property type="entry name" value="dinb family like domain"/>
    <property type="match status" value="1"/>
</dbReference>
<feature type="domain" description="Sulfatase-modifying factor enzyme-like" evidence="6">
    <location>
        <begin position="179"/>
        <end position="436"/>
    </location>
</feature>
<feature type="binding site" evidence="4">
    <location>
        <position position="146"/>
    </location>
    <ligand>
        <name>Fe cation</name>
        <dbReference type="ChEBI" id="CHEBI:24875"/>
    </ligand>
</feature>
<protein>
    <recommendedName>
        <fullName evidence="4">Hercynine oxygenase</fullName>
        <ecNumber evidence="4">1.14.99.50</ecNumber>
    </recommendedName>
    <alternativeName>
        <fullName evidence="4">Gamma-glutamyl hercynylcysteine S-oxide synthase</fullName>
    </alternativeName>
</protein>
<dbReference type="UniPathway" id="UPA01014"/>
<dbReference type="STRING" id="1122192.SAMN02745673_02773"/>
<dbReference type="Gene3D" id="3.90.1580.10">
    <property type="entry name" value="paralog of FGE (formylglycine-generating enzyme)"/>
    <property type="match status" value="1"/>
</dbReference>
<evidence type="ECO:0000256" key="2">
    <source>
        <dbReference type="ARBA" id="ARBA00023004"/>
    </source>
</evidence>
<dbReference type="GO" id="GO:0005506">
    <property type="term" value="F:iron ion binding"/>
    <property type="evidence" value="ECO:0007669"/>
    <property type="project" value="UniProtKB-UniRule"/>
</dbReference>
<evidence type="ECO:0000256" key="1">
    <source>
        <dbReference type="ARBA" id="ARBA00023002"/>
    </source>
</evidence>
<dbReference type="InterPro" id="IPR024775">
    <property type="entry name" value="DinB-like"/>
</dbReference>
<evidence type="ECO:0000259" key="7">
    <source>
        <dbReference type="Pfam" id="PF12867"/>
    </source>
</evidence>
<feature type="domain" description="DinB-like" evidence="7">
    <location>
        <begin position="17"/>
        <end position="150"/>
    </location>
</feature>
<dbReference type="EMBL" id="FUWS01000007">
    <property type="protein sequence ID" value="SKA16579.1"/>
    <property type="molecule type" value="Genomic_DNA"/>
</dbReference>
<gene>
    <name evidence="4" type="primary">egtB</name>
    <name evidence="8" type="ORF">SAMN02745673_02773</name>
</gene>
<dbReference type="InterPro" id="IPR017806">
    <property type="entry name" value="EgtB"/>
</dbReference>
<dbReference type="InterPro" id="IPR005532">
    <property type="entry name" value="SUMF_dom"/>
</dbReference>
<dbReference type="AlphaFoldDB" id="A0A1T4RKW1"/>
<proteinExistence type="inferred from homology"/>
<dbReference type="Pfam" id="PF12867">
    <property type="entry name" value="DinB_2"/>
    <property type="match status" value="1"/>
</dbReference>
<keyword evidence="2 4" id="KW-0408">Iron</keyword>
<dbReference type="SUPFAM" id="SSF109854">
    <property type="entry name" value="DinB/YfiT-like putative metalloenzymes"/>
    <property type="match status" value="1"/>
</dbReference>
<dbReference type="EC" id="1.14.99.50" evidence="4"/>
<dbReference type="RefSeq" id="WP_078762094.1">
    <property type="nucleotide sequence ID" value="NZ_FUWS01000007.1"/>
</dbReference>
<dbReference type="NCBIfam" id="TIGR03440">
    <property type="entry name" value="egtB_TIGR03440"/>
    <property type="match status" value="1"/>
</dbReference>
<feature type="region of interest" description="Disordered" evidence="5">
    <location>
        <begin position="158"/>
        <end position="177"/>
    </location>
</feature>